<dbReference type="NCBIfam" id="TIGR04183">
    <property type="entry name" value="Por_Secre_tail"/>
    <property type="match status" value="1"/>
</dbReference>
<dbReference type="HOGENOM" id="CLU_469972_0_0_10"/>
<dbReference type="InterPro" id="IPR026444">
    <property type="entry name" value="Secre_tail"/>
</dbReference>
<reference evidence="2 3" key="1">
    <citation type="submission" date="2013-04" db="EMBL/GenBank/DDBJ databases">
        <title>The Genome Sequence of Parabacteroides gordonii DSM 23371.</title>
        <authorList>
            <consortium name="The Broad Institute Genomics Platform"/>
            <person name="Earl A."/>
            <person name="Ward D."/>
            <person name="Feldgarden M."/>
            <person name="Gevers D."/>
            <person name="Martens E."/>
            <person name="Sakamoto M."/>
            <person name="Benno Y."/>
            <person name="Suzuki N."/>
            <person name="Matsunaga N."/>
            <person name="Koshihara K."/>
            <person name="Seki M."/>
            <person name="Komiya H."/>
            <person name="Walker B."/>
            <person name="Young S."/>
            <person name="Zeng Q."/>
            <person name="Gargeya S."/>
            <person name="Fitzgerald M."/>
            <person name="Haas B."/>
            <person name="Abouelleil A."/>
            <person name="Allen A.W."/>
            <person name="Alvarado L."/>
            <person name="Arachchi H.M."/>
            <person name="Berlin A.M."/>
            <person name="Chapman S.B."/>
            <person name="Gainer-Dewar J."/>
            <person name="Goldberg J."/>
            <person name="Griggs A."/>
            <person name="Gujja S."/>
            <person name="Hansen M."/>
            <person name="Howarth C."/>
            <person name="Imamovic A."/>
            <person name="Ireland A."/>
            <person name="Larimer J."/>
            <person name="McCowan C."/>
            <person name="Murphy C."/>
            <person name="Pearson M."/>
            <person name="Poon T.W."/>
            <person name="Priest M."/>
            <person name="Roberts A."/>
            <person name="Saif S."/>
            <person name="Shea T."/>
            <person name="Sisk P."/>
            <person name="Sykes S."/>
            <person name="Wortman J."/>
            <person name="Nusbaum C."/>
            <person name="Birren B."/>
        </authorList>
    </citation>
    <scope>NUCLEOTIDE SEQUENCE [LARGE SCALE GENOMIC DNA]</scope>
    <source>
        <strain evidence="2 3">MS-1</strain>
    </source>
</reference>
<feature type="chain" id="PRO_5002490163" evidence="1">
    <location>
        <begin position="20"/>
        <end position="578"/>
    </location>
</feature>
<dbReference type="STRING" id="1203610.HMPREF1536_01829"/>
<name>A0A0F5JKD4_9BACT</name>
<dbReference type="AlphaFoldDB" id="A0A0F5JKD4"/>
<accession>A0A0F5JKD4</accession>
<sequence>MKKILTLVTLVLGIYCAQAQTNAGAFASMKLGEPVMFDSAIPQITTKADASSFAGGSGTEADPYLIATKEHLSSLETLAKDASGNWPKILEGVYFKQIADIVYEDGEDMPRIGNGAWFAGTYDGDGYAIKNCNLKFSRIYEDEANHSVSTALFNNSKGAILKNIRMVDTKIDIEGKAVSISWSVAGLAGNFWDGQIINCTTEGTYSVRITGKNAWCDVVGLVAKAYNSTIDNCRSYGSFRSEVISTGGSSTAEASGIVGIVDNGTKVINCISYGKIESYGSGDADQLVAYAGGIASYANNSSKILNCGSRGESLSAKVENKQEGGTSYAYTAGIVPGLLAKSILSNSWSVVPALKSQAITGSYVDPTCCLSTGESTISNCYYSKDEASEASMKSQEFVGELNKNLPEGALTWQLRKDDYPALQALRNVTLPLLTGATTTPSEGISKIEDGERFRFSLTLDEEYNESKPVVTVGDKTLEPDADMNYVTDRVTADMVIKITGIVKNTATANEKIITGSKVYVTGGVLYIQPEAPVKVSVFNMQGRLIKSAMISGDTQMQLPQGIYVVRLNDQSYKVSISE</sequence>
<evidence type="ECO:0000313" key="2">
    <source>
        <dbReference type="EMBL" id="KKB58020.1"/>
    </source>
</evidence>
<proteinExistence type="predicted"/>
<keyword evidence="1" id="KW-0732">Signal</keyword>
<dbReference type="PATRIC" id="fig|1203610.3.peg.1879"/>
<protein>
    <submittedName>
        <fullName evidence="2">Por secretion system C-terminal sorting domain-containing protein</fullName>
    </submittedName>
</protein>
<dbReference type="Proteomes" id="UP000033035">
    <property type="component" value="Unassembled WGS sequence"/>
</dbReference>
<gene>
    <name evidence="2" type="ORF">HMPREF1536_01829</name>
</gene>
<feature type="signal peptide" evidence="1">
    <location>
        <begin position="1"/>
        <end position="19"/>
    </location>
</feature>
<organism evidence="2 3">
    <name type="scientific">Parabacteroides gordonii MS-1 = DSM 23371</name>
    <dbReference type="NCBI Taxonomy" id="1203610"/>
    <lineage>
        <taxon>Bacteria</taxon>
        <taxon>Pseudomonadati</taxon>
        <taxon>Bacteroidota</taxon>
        <taxon>Bacteroidia</taxon>
        <taxon>Bacteroidales</taxon>
        <taxon>Tannerellaceae</taxon>
        <taxon>Parabacteroides</taxon>
    </lineage>
</organism>
<keyword evidence="3" id="KW-1185">Reference proteome</keyword>
<dbReference type="EMBL" id="AQHW01000011">
    <property type="protein sequence ID" value="KKB58020.1"/>
    <property type="molecule type" value="Genomic_DNA"/>
</dbReference>
<evidence type="ECO:0000313" key="3">
    <source>
        <dbReference type="Proteomes" id="UP000033035"/>
    </source>
</evidence>
<evidence type="ECO:0000256" key="1">
    <source>
        <dbReference type="SAM" id="SignalP"/>
    </source>
</evidence>
<comment type="caution">
    <text evidence="2">The sequence shown here is derived from an EMBL/GenBank/DDBJ whole genome shotgun (WGS) entry which is preliminary data.</text>
</comment>